<dbReference type="EMBL" id="SJPZ01000001">
    <property type="protein sequence ID" value="TWU65116.1"/>
    <property type="molecule type" value="Genomic_DNA"/>
</dbReference>
<evidence type="ECO:0000313" key="2">
    <source>
        <dbReference type="Proteomes" id="UP000316476"/>
    </source>
</evidence>
<name>A0A5C6FS82_9PLAN</name>
<gene>
    <name evidence="1" type="ORF">V7x_06620</name>
</gene>
<dbReference type="AlphaFoldDB" id="A0A5C6FS82"/>
<accession>A0A5C6FS82</accession>
<dbReference type="Proteomes" id="UP000316476">
    <property type="component" value="Unassembled WGS sequence"/>
</dbReference>
<protein>
    <submittedName>
        <fullName evidence="1">Uncharacterized protein</fullName>
    </submittedName>
</protein>
<comment type="caution">
    <text evidence="1">The sequence shown here is derived from an EMBL/GenBank/DDBJ whole genome shotgun (WGS) entry which is preliminary data.</text>
</comment>
<organism evidence="1 2">
    <name type="scientific">Crateriforma conspicua</name>
    <dbReference type="NCBI Taxonomy" id="2527996"/>
    <lineage>
        <taxon>Bacteria</taxon>
        <taxon>Pseudomonadati</taxon>
        <taxon>Planctomycetota</taxon>
        <taxon>Planctomycetia</taxon>
        <taxon>Planctomycetales</taxon>
        <taxon>Planctomycetaceae</taxon>
        <taxon>Crateriforma</taxon>
    </lineage>
</organism>
<evidence type="ECO:0000313" key="1">
    <source>
        <dbReference type="EMBL" id="TWU65116.1"/>
    </source>
</evidence>
<sequence length="49" mass="5520">MLMRIGERFWIALVLTRGAFKAYAKFLQLVCTGATARQWFGGSMTAFVC</sequence>
<proteinExistence type="predicted"/>
<reference evidence="1 2" key="1">
    <citation type="submission" date="2019-02" db="EMBL/GenBank/DDBJ databases">
        <title>Deep-cultivation of Planctomycetes and their phenomic and genomic characterization uncovers novel biology.</title>
        <authorList>
            <person name="Wiegand S."/>
            <person name="Jogler M."/>
            <person name="Boedeker C."/>
            <person name="Pinto D."/>
            <person name="Vollmers J."/>
            <person name="Rivas-Marin E."/>
            <person name="Kohn T."/>
            <person name="Peeters S.H."/>
            <person name="Heuer A."/>
            <person name="Rast P."/>
            <person name="Oberbeckmann S."/>
            <person name="Bunk B."/>
            <person name="Jeske O."/>
            <person name="Meyerdierks A."/>
            <person name="Storesund J.E."/>
            <person name="Kallscheuer N."/>
            <person name="Luecker S."/>
            <person name="Lage O.M."/>
            <person name="Pohl T."/>
            <person name="Merkel B.J."/>
            <person name="Hornburger P."/>
            <person name="Mueller R.-W."/>
            <person name="Bruemmer F."/>
            <person name="Labrenz M."/>
            <person name="Spormann A.M."/>
            <person name="Op Den Camp H."/>
            <person name="Overmann J."/>
            <person name="Amann R."/>
            <person name="Jetten M.S.M."/>
            <person name="Mascher T."/>
            <person name="Medema M.H."/>
            <person name="Devos D.P."/>
            <person name="Kaster A.-K."/>
            <person name="Ovreas L."/>
            <person name="Rohde M."/>
            <person name="Galperin M.Y."/>
            <person name="Jogler C."/>
        </authorList>
    </citation>
    <scope>NUCLEOTIDE SEQUENCE [LARGE SCALE GENOMIC DNA]</scope>
    <source>
        <strain evidence="1 2">V7</strain>
    </source>
</reference>